<dbReference type="Proteomes" id="UP000663848">
    <property type="component" value="Unassembled WGS sequence"/>
</dbReference>
<gene>
    <name evidence="1" type="ORF">QYT958_LOCUS19124</name>
</gene>
<name>A0A821JK07_9BILA</name>
<dbReference type="PANTHER" id="PTHR11647:SF1">
    <property type="entry name" value="COLLAPSIN RESPONSE MEDIATOR PROTEIN"/>
    <property type="match status" value="1"/>
</dbReference>
<dbReference type="InterPro" id="IPR050378">
    <property type="entry name" value="Metallo-dep_Hydrolases_sf"/>
</dbReference>
<evidence type="ECO:0000313" key="2">
    <source>
        <dbReference type="Proteomes" id="UP000663848"/>
    </source>
</evidence>
<dbReference type="GO" id="GO:0004157">
    <property type="term" value="F:dihydropyrimidinase activity"/>
    <property type="evidence" value="ECO:0007669"/>
    <property type="project" value="TreeGrafter"/>
</dbReference>
<dbReference type="GO" id="GO:0006208">
    <property type="term" value="P:pyrimidine nucleobase catabolic process"/>
    <property type="evidence" value="ECO:0007669"/>
    <property type="project" value="TreeGrafter"/>
</dbReference>
<comment type="caution">
    <text evidence="1">The sequence shown here is derived from an EMBL/GenBank/DDBJ whole genome shotgun (WGS) entry which is preliminary data.</text>
</comment>
<evidence type="ECO:0000313" key="1">
    <source>
        <dbReference type="EMBL" id="CAF4723591.1"/>
    </source>
</evidence>
<reference evidence="1" key="1">
    <citation type="submission" date="2021-02" db="EMBL/GenBank/DDBJ databases">
        <authorList>
            <person name="Nowell W R."/>
        </authorList>
    </citation>
    <scope>NUCLEOTIDE SEQUENCE</scope>
</reference>
<dbReference type="GO" id="GO:0005829">
    <property type="term" value="C:cytosol"/>
    <property type="evidence" value="ECO:0007669"/>
    <property type="project" value="TreeGrafter"/>
</dbReference>
<dbReference type="AlphaFoldDB" id="A0A821JK07"/>
<dbReference type="EMBL" id="CAJOBR010003108">
    <property type="protein sequence ID" value="CAF4723591.1"/>
    <property type="molecule type" value="Genomic_DNA"/>
</dbReference>
<accession>A0A821JK07</accession>
<sequence length="189" mass="20531">MSSLLADVEEQISLSNACFQFISTKTDRERLQCNSNPESSFYCIKNTQQSSSFLPLASSVTRQGSTSSLFTVIPTISQDTANSMKSSQHRLLIKGGRVVNDDGTMLADVFIEDGVIKQVGLNLNVPAGTKTIDATGKLVMPGGIDTQTHLELQFMGTKTIDDFYTGTKAAVAGGTTTIRMYREKKKKAF</sequence>
<dbReference type="InterPro" id="IPR011059">
    <property type="entry name" value="Metal-dep_hydrolase_composite"/>
</dbReference>
<organism evidence="1 2">
    <name type="scientific">Rotaria socialis</name>
    <dbReference type="NCBI Taxonomy" id="392032"/>
    <lineage>
        <taxon>Eukaryota</taxon>
        <taxon>Metazoa</taxon>
        <taxon>Spiralia</taxon>
        <taxon>Gnathifera</taxon>
        <taxon>Rotifera</taxon>
        <taxon>Eurotatoria</taxon>
        <taxon>Bdelloidea</taxon>
        <taxon>Philodinida</taxon>
        <taxon>Philodinidae</taxon>
        <taxon>Rotaria</taxon>
    </lineage>
</organism>
<dbReference type="Gene3D" id="3.20.20.140">
    <property type="entry name" value="Metal-dependent hydrolases"/>
    <property type="match status" value="1"/>
</dbReference>
<dbReference type="PANTHER" id="PTHR11647">
    <property type="entry name" value="HYDRANTOINASE/DIHYDROPYRIMIDINASE FAMILY MEMBER"/>
    <property type="match status" value="1"/>
</dbReference>
<dbReference type="SUPFAM" id="SSF51338">
    <property type="entry name" value="Composite domain of metallo-dependent hydrolases"/>
    <property type="match status" value="1"/>
</dbReference>
<proteinExistence type="predicted"/>
<protein>
    <submittedName>
        <fullName evidence="1">Uncharacterized protein</fullName>
    </submittedName>
</protein>